<dbReference type="EMBL" id="JABFUD020000011">
    <property type="protein sequence ID" value="KAI5073243.1"/>
    <property type="molecule type" value="Genomic_DNA"/>
</dbReference>
<evidence type="ECO:0000313" key="10">
    <source>
        <dbReference type="Proteomes" id="UP000886520"/>
    </source>
</evidence>
<comment type="cofactor">
    <cofactor evidence="1">
        <name>FAD</name>
        <dbReference type="ChEBI" id="CHEBI:57692"/>
    </cofactor>
</comment>
<dbReference type="Gene3D" id="3.40.462.20">
    <property type="match status" value="1"/>
</dbReference>
<dbReference type="Proteomes" id="UP000886520">
    <property type="component" value="Chromosome 11"/>
</dbReference>
<dbReference type="PANTHER" id="PTHR32448">
    <property type="entry name" value="OS08G0158400 PROTEIN"/>
    <property type="match status" value="1"/>
</dbReference>
<evidence type="ECO:0000313" key="9">
    <source>
        <dbReference type="EMBL" id="KAI5073243.1"/>
    </source>
</evidence>
<feature type="chain" id="PRO_5038955972" description="FAD-binding PCMH-type domain-containing protein" evidence="7">
    <location>
        <begin position="25"/>
        <end position="513"/>
    </location>
</feature>
<dbReference type="InterPro" id="IPR016166">
    <property type="entry name" value="FAD-bd_PCMH"/>
</dbReference>
<evidence type="ECO:0000256" key="3">
    <source>
        <dbReference type="ARBA" id="ARBA00022630"/>
    </source>
</evidence>
<dbReference type="Pfam" id="PF08031">
    <property type="entry name" value="BBE"/>
    <property type="match status" value="1"/>
</dbReference>
<evidence type="ECO:0000256" key="5">
    <source>
        <dbReference type="ARBA" id="ARBA00022827"/>
    </source>
</evidence>
<keyword evidence="5" id="KW-0274">FAD</keyword>
<name>A0A9D4USG3_ADICA</name>
<feature type="signal peptide" evidence="7">
    <location>
        <begin position="1"/>
        <end position="24"/>
    </location>
</feature>
<evidence type="ECO:0000256" key="1">
    <source>
        <dbReference type="ARBA" id="ARBA00001974"/>
    </source>
</evidence>
<reference evidence="9" key="1">
    <citation type="submission" date="2021-01" db="EMBL/GenBank/DDBJ databases">
        <title>Adiantum capillus-veneris genome.</title>
        <authorList>
            <person name="Fang Y."/>
            <person name="Liao Q."/>
        </authorList>
    </citation>
    <scope>NUCLEOTIDE SEQUENCE</scope>
    <source>
        <strain evidence="9">H3</strain>
        <tissue evidence="9">Leaf</tissue>
    </source>
</reference>
<sequence>MANFLTIYITLLCLLCTYPSIINAASTVDSLVACLQRNKVLNYTTPSSSTSFNAVLDFSLQNLRFTEAGVSKPGSIILPSTTKEVQSAWACVRDGGWALRVRSGGHSYEGLSSTASTPFVIIDLMNMHAITVNVAKKFVWVESGIRLGELYFAIASASSNLLGLSAGTCATIGIGGHVMGGGYGLLSRKYGVAADNLLEAQVITANGTLIKKVSTSDPDLFWALRGGGGGAWGIVVAWKLKLVSVPSTVTFFNLRRTGKQAITDLVFKWQSVAPVADPELFIAVYMQAVISSGGVADMGATFYGQYWGTTNQTVALFSSIYPELGLTASDCKQGNWIQAVASVAWLAEPEALLNRQQTSRSFFKAKSDYVSTALTKQALAGAYDIMMNNTKGWMIFEPYGGLMSKIRSDEIAFPHRGGNLFMIQYQATWADDTDSPDNELIAWLRGLYSYMAPLVTYTPSRSTYVNYIDLDVGDSVSAGKSYFGSNFAKLVKIKARFDPSNIFNQPQSVPVSM</sequence>
<accession>A0A9D4USG3</accession>
<evidence type="ECO:0000256" key="6">
    <source>
        <dbReference type="ARBA" id="ARBA00023180"/>
    </source>
</evidence>
<keyword evidence="10" id="KW-1185">Reference proteome</keyword>
<dbReference type="InterPro" id="IPR006094">
    <property type="entry name" value="Oxid_FAD_bind_N"/>
</dbReference>
<organism evidence="9 10">
    <name type="scientific">Adiantum capillus-veneris</name>
    <name type="common">Maidenhair fern</name>
    <dbReference type="NCBI Taxonomy" id="13818"/>
    <lineage>
        <taxon>Eukaryota</taxon>
        <taxon>Viridiplantae</taxon>
        <taxon>Streptophyta</taxon>
        <taxon>Embryophyta</taxon>
        <taxon>Tracheophyta</taxon>
        <taxon>Polypodiopsida</taxon>
        <taxon>Polypodiidae</taxon>
        <taxon>Polypodiales</taxon>
        <taxon>Pteridineae</taxon>
        <taxon>Pteridaceae</taxon>
        <taxon>Vittarioideae</taxon>
        <taxon>Adiantum</taxon>
    </lineage>
</organism>
<dbReference type="Gene3D" id="3.30.43.10">
    <property type="entry name" value="Uridine Diphospho-n-acetylenolpyruvylglucosamine Reductase, domain 2"/>
    <property type="match status" value="1"/>
</dbReference>
<dbReference type="GO" id="GO:0016491">
    <property type="term" value="F:oxidoreductase activity"/>
    <property type="evidence" value="ECO:0007669"/>
    <property type="project" value="InterPro"/>
</dbReference>
<dbReference type="OrthoDB" id="407275at2759"/>
<dbReference type="Gene3D" id="3.30.465.10">
    <property type="match status" value="1"/>
</dbReference>
<proteinExistence type="inferred from homology"/>
<dbReference type="InterPro" id="IPR036318">
    <property type="entry name" value="FAD-bd_PCMH-like_sf"/>
</dbReference>
<evidence type="ECO:0000259" key="8">
    <source>
        <dbReference type="PROSITE" id="PS51387"/>
    </source>
</evidence>
<feature type="domain" description="FAD-binding PCMH-type" evidence="8">
    <location>
        <begin position="69"/>
        <end position="245"/>
    </location>
</feature>
<evidence type="ECO:0000256" key="2">
    <source>
        <dbReference type="ARBA" id="ARBA00005466"/>
    </source>
</evidence>
<comment type="similarity">
    <text evidence="2">Belongs to the oxygen-dependent FAD-linked oxidoreductase family.</text>
</comment>
<keyword evidence="3" id="KW-0285">Flavoprotein</keyword>
<dbReference type="PROSITE" id="PS51387">
    <property type="entry name" value="FAD_PCMH"/>
    <property type="match status" value="1"/>
</dbReference>
<gene>
    <name evidence="9" type="ORF">GOP47_0011256</name>
</gene>
<keyword evidence="6" id="KW-0325">Glycoprotein</keyword>
<protein>
    <recommendedName>
        <fullName evidence="8">FAD-binding PCMH-type domain-containing protein</fullName>
    </recommendedName>
</protein>
<dbReference type="SUPFAM" id="SSF56176">
    <property type="entry name" value="FAD-binding/transporter-associated domain-like"/>
    <property type="match status" value="1"/>
</dbReference>
<dbReference type="GO" id="GO:0071949">
    <property type="term" value="F:FAD binding"/>
    <property type="evidence" value="ECO:0007669"/>
    <property type="project" value="InterPro"/>
</dbReference>
<keyword evidence="4 7" id="KW-0732">Signal</keyword>
<comment type="caution">
    <text evidence="9">The sequence shown here is derived from an EMBL/GenBank/DDBJ whole genome shotgun (WGS) entry which is preliminary data.</text>
</comment>
<evidence type="ECO:0000256" key="4">
    <source>
        <dbReference type="ARBA" id="ARBA00022729"/>
    </source>
</evidence>
<dbReference type="AlphaFoldDB" id="A0A9D4USG3"/>
<dbReference type="Pfam" id="PF01565">
    <property type="entry name" value="FAD_binding_4"/>
    <property type="match status" value="1"/>
</dbReference>
<dbReference type="InterPro" id="IPR016169">
    <property type="entry name" value="FAD-bd_PCMH_sub2"/>
</dbReference>
<evidence type="ECO:0000256" key="7">
    <source>
        <dbReference type="SAM" id="SignalP"/>
    </source>
</evidence>
<dbReference type="InterPro" id="IPR012951">
    <property type="entry name" value="BBE"/>
</dbReference>
<dbReference type="InterPro" id="IPR016167">
    <property type="entry name" value="FAD-bd_PCMH_sub1"/>
</dbReference>